<organism evidence="2 3">
    <name type="scientific">Aduncisulcus paluster</name>
    <dbReference type="NCBI Taxonomy" id="2918883"/>
    <lineage>
        <taxon>Eukaryota</taxon>
        <taxon>Metamonada</taxon>
        <taxon>Carpediemonas-like organisms</taxon>
        <taxon>Aduncisulcus</taxon>
    </lineage>
</organism>
<protein>
    <recommendedName>
        <fullName evidence="4">Transposase</fullName>
    </recommendedName>
</protein>
<evidence type="ECO:0000313" key="2">
    <source>
        <dbReference type="EMBL" id="GKT25693.1"/>
    </source>
</evidence>
<evidence type="ECO:0008006" key="4">
    <source>
        <dbReference type="Google" id="ProtNLM"/>
    </source>
</evidence>
<keyword evidence="3" id="KW-1185">Reference proteome</keyword>
<name>A0ABQ5K5F1_9EUKA</name>
<dbReference type="EMBL" id="BQXS01012606">
    <property type="protein sequence ID" value="GKT25693.1"/>
    <property type="molecule type" value="Genomic_DNA"/>
</dbReference>
<accession>A0ABQ5K5F1</accession>
<evidence type="ECO:0000313" key="3">
    <source>
        <dbReference type="Proteomes" id="UP001057375"/>
    </source>
</evidence>
<dbReference type="Proteomes" id="UP001057375">
    <property type="component" value="Unassembled WGS sequence"/>
</dbReference>
<sequence length="82" mass="9477">MKIPELQSHWVKGEIPSGKRRTRTSKRQGYTQREPSKARRAIKADLVVHRLILRVQAGLHTFNTCCLDEMTFDLAQMTRGKV</sequence>
<feature type="region of interest" description="Disordered" evidence="1">
    <location>
        <begin position="1"/>
        <end position="37"/>
    </location>
</feature>
<evidence type="ECO:0000256" key="1">
    <source>
        <dbReference type="SAM" id="MobiDB-lite"/>
    </source>
</evidence>
<reference evidence="2" key="1">
    <citation type="submission" date="2022-03" db="EMBL/GenBank/DDBJ databases">
        <title>Draft genome sequence of Aduncisulcus paluster, a free-living microaerophilic Fornicata.</title>
        <authorList>
            <person name="Yuyama I."/>
            <person name="Kume K."/>
            <person name="Tamura T."/>
            <person name="Inagaki Y."/>
            <person name="Hashimoto T."/>
        </authorList>
    </citation>
    <scope>NUCLEOTIDE SEQUENCE</scope>
    <source>
        <strain evidence="2">NY0171</strain>
    </source>
</reference>
<proteinExistence type="predicted"/>
<comment type="caution">
    <text evidence="2">The sequence shown here is derived from an EMBL/GenBank/DDBJ whole genome shotgun (WGS) entry which is preliminary data.</text>
</comment>
<gene>
    <name evidence="2" type="ORF">ADUPG1_013115</name>
</gene>